<dbReference type="Pfam" id="PF18269">
    <property type="entry name" value="T3SS_ATPase_C"/>
    <property type="match status" value="1"/>
</dbReference>
<keyword evidence="10" id="KW-0067">ATP-binding</keyword>
<keyword evidence="11" id="KW-0653">Protein transport</keyword>
<dbReference type="NCBIfam" id="TIGR01026">
    <property type="entry name" value="fliI_yscN"/>
    <property type="match status" value="1"/>
</dbReference>
<dbReference type="EMBL" id="JANIDW010000003">
    <property type="protein sequence ID" value="MCX5614951.1"/>
    <property type="molecule type" value="Genomic_DNA"/>
</dbReference>
<keyword evidence="17" id="KW-0966">Cell projection</keyword>
<evidence type="ECO:0000256" key="11">
    <source>
        <dbReference type="ARBA" id="ARBA00022927"/>
    </source>
</evidence>
<proteinExistence type="inferred from homology"/>
<evidence type="ECO:0000256" key="1">
    <source>
        <dbReference type="ARBA" id="ARBA00004496"/>
    </source>
</evidence>
<evidence type="ECO:0000256" key="10">
    <source>
        <dbReference type="ARBA" id="ARBA00022840"/>
    </source>
</evidence>
<evidence type="ECO:0000256" key="7">
    <source>
        <dbReference type="ARBA" id="ARBA00022741"/>
    </source>
</evidence>
<evidence type="ECO:0000313" key="18">
    <source>
        <dbReference type="Proteomes" id="UP001165648"/>
    </source>
</evidence>
<evidence type="ECO:0000256" key="8">
    <source>
        <dbReference type="ARBA" id="ARBA00022781"/>
    </source>
</evidence>
<dbReference type="Gene3D" id="3.40.50.12240">
    <property type="match status" value="1"/>
</dbReference>
<keyword evidence="15" id="KW-0066">ATP synthesis</keyword>
<dbReference type="CDD" id="cd01136">
    <property type="entry name" value="ATPase_flagellum-secretory_path_III"/>
    <property type="match status" value="1"/>
</dbReference>
<dbReference type="InterPro" id="IPR022426">
    <property type="entry name" value="FliI_clade3"/>
</dbReference>
<keyword evidence="7" id="KW-0547">Nucleotide-binding</keyword>
<keyword evidence="13" id="KW-0406">Ion transport</keyword>
<name>A0ABT3WDD2_9PROT</name>
<keyword evidence="18" id="KW-1185">Reference proteome</keyword>
<evidence type="ECO:0000256" key="15">
    <source>
        <dbReference type="ARBA" id="ARBA00023310"/>
    </source>
</evidence>
<dbReference type="Pfam" id="PF02874">
    <property type="entry name" value="ATP-synt_ab_N"/>
    <property type="match status" value="1"/>
</dbReference>
<dbReference type="InterPro" id="IPR005714">
    <property type="entry name" value="ATPase_T3SS_FliI/YscN"/>
</dbReference>
<keyword evidence="5" id="KW-0813">Transport</keyword>
<keyword evidence="12" id="KW-1278">Translocase</keyword>
<dbReference type="InterPro" id="IPR000194">
    <property type="entry name" value="ATPase_F1/V1/A1_a/bsu_nucl-bd"/>
</dbReference>
<comment type="similarity">
    <text evidence="2">Belongs to the ATPase alpha/beta chains family.</text>
</comment>
<dbReference type="PANTHER" id="PTHR15184:SF9">
    <property type="entry name" value="SPI-1 TYPE 3 SECRETION SYSTEM ATPASE"/>
    <property type="match status" value="1"/>
</dbReference>
<evidence type="ECO:0000256" key="5">
    <source>
        <dbReference type="ARBA" id="ARBA00022448"/>
    </source>
</evidence>
<keyword evidence="8" id="KW-0375">Hydrogen ion transport</keyword>
<dbReference type="SUPFAM" id="SSF52540">
    <property type="entry name" value="P-loop containing nucleoside triphosphate hydrolases"/>
    <property type="match status" value="1"/>
</dbReference>
<accession>A0ABT3WDD2</accession>
<keyword evidence="14" id="KW-1006">Bacterial flagellum protein export</keyword>
<dbReference type="NCBIfam" id="TIGR03498">
    <property type="entry name" value="FliI_clade3"/>
    <property type="match status" value="1"/>
</dbReference>
<evidence type="ECO:0000256" key="3">
    <source>
        <dbReference type="ARBA" id="ARBA00012473"/>
    </source>
</evidence>
<keyword evidence="17" id="KW-0282">Flagellum</keyword>
<dbReference type="Proteomes" id="UP001165648">
    <property type="component" value="Unassembled WGS sequence"/>
</dbReference>
<dbReference type="EC" id="7.1.2.2" evidence="3"/>
<evidence type="ECO:0000256" key="9">
    <source>
        <dbReference type="ARBA" id="ARBA00022795"/>
    </source>
</evidence>
<dbReference type="PANTHER" id="PTHR15184">
    <property type="entry name" value="ATP SYNTHASE"/>
    <property type="match status" value="1"/>
</dbReference>
<dbReference type="InterPro" id="IPR027417">
    <property type="entry name" value="P-loop_NTPase"/>
</dbReference>
<evidence type="ECO:0000313" key="17">
    <source>
        <dbReference type="EMBL" id="MCX5614951.1"/>
    </source>
</evidence>
<evidence type="ECO:0000256" key="13">
    <source>
        <dbReference type="ARBA" id="ARBA00023065"/>
    </source>
</evidence>
<dbReference type="InterPro" id="IPR003593">
    <property type="entry name" value="AAA+_ATPase"/>
</dbReference>
<evidence type="ECO:0000256" key="4">
    <source>
        <dbReference type="ARBA" id="ARBA00020580"/>
    </source>
</evidence>
<comment type="subcellular location">
    <subcellularLocation>
        <location evidence="1">Cytoplasm</location>
    </subcellularLocation>
</comment>
<evidence type="ECO:0000259" key="16">
    <source>
        <dbReference type="SMART" id="SM00382"/>
    </source>
</evidence>
<organism evidence="17 18">
    <name type="scientific">Bombella saccharophila</name>
    <dbReference type="NCBI Taxonomy" id="2967338"/>
    <lineage>
        <taxon>Bacteria</taxon>
        <taxon>Pseudomonadati</taxon>
        <taxon>Pseudomonadota</taxon>
        <taxon>Alphaproteobacteria</taxon>
        <taxon>Acetobacterales</taxon>
        <taxon>Acetobacteraceae</taxon>
        <taxon>Bombella</taxon>
    </lineage>
</organism>
<protein>
    <recommendedName>
        <fullName evidence="4">Flagellum-specific ATP synthase</fullName>
        <ecNumber evidence="3">7.1.2.2</ecNumber>
    </recommendedName>
</protein>
<evidence type="ECO:0000256" key="2">
    <source>
        <dbReference type="ARBA" id="ARBA00008936"/>
    </source>
</evidence>
<evidence type="ECO:0000256" key="14">
    <source>
        <dbReference type="ARBA" id="ARBA00023225"/>
    </source>
</evidence>
<keyword evidence="17" id="KW-0969">Cilium</keyword>
<dbReference type="InterPro" id="IPR004100">
    <property type="entry name" value="ATPase_F1/V1/A1_a/bsu_N"/>
</dbReference>
<reference evidence="17 18" key="1">
    <citation type="submission" date="2022-07" db="EMBL/GenBank/DDBJ databases">
        <title>Bombella genomes.</title>
        <authorList>
            <person name="Harer L."/>
            <person name="Styblova S."/>
            <person name="Ehrmann M."/>
        </authorList>
    </citation>
    <scope>NUCLEOTIDE SEQUENCE [LARGE SCALE GENOMIC DNA]</scope>
    <source>
        <strain evidence="17 18">TMW 2.2558</strain>
    </source>
</reference>
<evidence type="ECO:0000256" key="12">
    <source>
        <dbReference type="ARBA" id="ARBA00022967"/>
    </source>
</evidence>
<feature type="domain" description="AAA+ ATPase" evidence="16">
    <location>
        <begin position="203"/>
        <end position="391"/>
    </location>
</feature>
<sequence length="498" mass="53240">MAVTLAKPDIAARCQAVRAKSEALATPLASQEGIIHTLPDLLRPAAAGVPLGELAGRVVDVSGLCVTVAGLAAFTAVGDHIRIRTLDGRDILAEIIAFRQKQALAMSYEAIEGIGAGCPVFFALYGKGQRQQAPSAGLAVNESWIGRVVDPMGTPLDGKGALLPSSHRQKRRAIPPNAAERARLGPRIDLGIKAMNLFTTCREGQRLGLFAGSGVGKSTLMGMLARETACDVAVISLVGERGREVREFLEDDLGPEGLAKSVLVIATSDSSALMRREAAYSAMAVAEYFRDQGKSVLFLMDSVTRFCQALREIGLSAGEVPATRGYPPSVFATLPRLLERAGPGTPQGERDAGQMTAIFSVLVEGDDQNEPVADTVRGILDGHIVLERAIAESGRYPAMNILRSLSRAVPGCNSEQENALTTQARRILAQWEDVRDLVRLGAYKPGNDVETDQAVQIGPQLERFLTQKKTERVSLEESFAGLAGILLAEESYDEERAL</sequence>
<dbReference type="InterPro" id="IPR050053">
    <property type="entry name" value="ATPase_alpha/beta_chains"/>
</dbReference>
<keyword evidence="9" id="KW-1005">Bacterial flagellum biogenesis</keyword>
<dbReference type="Pfam" id="PF00006">
    <property type="entry name" value="ATP-synt_ab"/>
    <property type="match status" value="1"/>
</dbReference>
<keyword evidence="6" id="KW-0963">Cytoplasm</keyword>
<dbReference type="InterPro" id="IPR040627">
    <property type="entry name" value="T3SS_ATPase_C"/>
</dbReference>
<gene>
    <name evidence="17" type="primary">fliI</name>
    <name evidence="17" type="ORF">NQF64_06820</name>
</gene>
<comment type="caution">
    <text evidence="17">The sequence shown here is derived from an EMBL/GenBank/DDBJ whole genome shotgun (WGS) entry which is preliminary data.</text>
</comment>
<dbReference type="SMART" id="SM00382">
    <property type="entry name" value="AAA"/>
    <property type="match status" value="1"/>
</dbReference>
<evidence type="ECO:0000256" key="6">
    <source>
        <dbReference type="ARBA" id="ARBA00022490"/>
    </source>
</evidence>
<dbReference type="RefSeq" id="WP_266106900.1">
    <property type="nucleotide sequence ID" value="NZ_JANIDW010000003.1"/>
</dbReference>